<geneLocation type="plasmid" evidence="5">
    <name>pAlCFBP5473</name>
</geneLocation>
<dbReference type="PROSITE" id="PS51063">
    <property type="entry name" value="HTH_CRP_2"/>
    <property type="match status" value="1"/>
</dbReference>
<keyword evidence="2" id="KW-0238">DNA-binding</keyword>
<evidence type="ECO:0000256" key="1">
    <source>
        <dbReference type="ARBA" id="ARBA00023015"/>
    </source>
</evidence>
<protein>
    <submittedName>
        <fullName evidence="5">Crp/Fnr family transcriptional regulator</fullName>
    </submittedName>
</protein>
<dbReference type="InterPro" id="IPR012318">
    <property type="entry name" value="HTH_CRP"/>
</dbReference>
<reference evidence="5 7" key="1">
    <citation type="submission" date="2019-04" db="EMBL/GenBank/DDBJ databases">
        <title>Complete genome sequence of Agrobacterium larrymoorei CFBP5473.</title>
        <authorList>
            <person name="Haryono M."/>
            <person name="Chou L."/>
            <person name="Lin Y.-C."/>
            <person name="Lai E.-M."/>
            <person name="Kuo C.-H."/>
        </authorList>
    </citation>
    <scope>NUCLEOTIDE SEQUENCE [LARGE SCALE GENOMIC DNA]</scope>
    <source>
        <strain evidence="5 7">CFBP5473</strain>
        <plasmid evidence="5">pAlCFBP5473</plasmid>
        <plasmid evidence="7">palcfbp5473</plasmid>
    </source>
</reference>
<evidence type="ECO:0000259" key="4">
    <source>
        <dbReference type="PROSITE" id="PS51063"/>
    </source>
</evidence>
<accession>A0A4D7E5L0</accession>
<evidence type="ECO:0000313" key="6">
    <source>
        <dbReference type="EMBL" id="QYA10517.1"/>
    </source>
</evidence>
<evidence type="ECO:0000256" key="2">
    <source>
        <dbReference type="ARBA" id="ARBA00023125"/>
    </source>
</evidence>
<dbReference type="EMBL" id="CP039693">
    <property type="protein sequence ID" value="QCJ00521.1"/>
    <property type="molecule type" value="Genomic_DNA"/>
</dbReference>
<dbReference type="Proteomes" id="UP000826513">
    <property type="component" value="Plasmid unnamed1"/>
</dbReference>
<sequence>MIGQTRNRLLNFLPEASRERILSVLEPVDLPKNFKMGTTDEVMEYVYFMSSGIGSVALRSDKGVSTEAGMFGSEGFSPTAVAVGGVRSSYDIIVQAEGSGHRIAANVFRTLMKTDNSLCDTLMRYIYVFALQASYTAHSNALDKIDKRLARWILMCHDRVQTGTINLTHEYLALMLGIRRPSVTTSLHVLEGYHLIRSERGVITVRDRKGLEEYAGSSYGGAEKEYDLLFNKEMKD</sequence>
<evidence type="ECO:0000313" key="5">
    <source>
        <dbReference type="EMBL" id="QCJ00521.1"/>
    </source>
</evidence>
<dbReference type="GO" id="GO:0003677">
    <property type="term" value="F:DNA binding"/>
    <property type="evidence" value="ECO:0007669"/>
    <property type="project" value="UniProtKB-KW"/>
</dbReference>
<gene>
    <name evidence="5" type="ORF">CFBP5473_21150</name>
    <name evidence="6" type="ORF">J5285_25290</name>
</gene>
<evidence type="ECO:0000256" key="3">
    <source>
        <dbReference type="ARBA" id="ARBA00023163"/>
    </source>
</evidence>
<reference evidence="6 8" key="2">
    <citation type="submission" date="2021-03" db="EMBL/GenBank/DDBJ databases">
        <title>Rapid diversification of plasmids in a genus of pathogenic and nitrogen fixing bacteria.</title>
        <authorList>
            <person name="Weisberg A.J."/>
            <person name="Miller M."/>
            <person name="Ream W."/>
            <person name="Grunwald N.J."/>
            <person name="Chang J.H."/>
        </authorList>
    </citation>
    <scope>NUCLEOTIDE SEQUENCE [LARGE SCALE GENOMIC DNA]</scope>
    <source>
        <strain evidence="6 8">AF3.44</strain>
        <plasmid evidence="6 8">unnamed1</plasmid>
    </source>
</reference>
<dbReference type="InterPro" id="IPR036390">
    <property type="entry name" value="WH_DNA-bd_sf"/>
</dbReference>
<keyword evidence="5" id="KW-0614">Plasmid</keyword>
<keyword evidence="3" id="KW-0804">Transcription</keyword>
<evidence type="ECO:0000313" key="7">
    <source>
        <dbReference type="Proteomes" id="UP000298545"/>
    </source>
</evidence>
<dbReference type="SUPFAM" id="SSF46785">
    <property type="entry name" value="Winged helix' DNA-binding domain"/>
    <property type="match status" value="1"/>
</dbReference>
<dbReference type="OrthoDB" id="7506088at2"/>
<keyword evidence="8" id="KW-1185">Reference proteome</keyword>
<dbReference type="SUPFAM" id="SSF51206">
    <property type="entry name" value="cAMP-binding domain-like"/>
    <property type="match status" value="1"/>
</dbReference>
<keyword evidence="1" id="KW-0805">Transcription regulation</keyword>
<dbReference type="Gene3D" id="2.60.120.10">
    <property type="entry name" value="Jelly Rolls"/>
    <property type="match status" value="1"/>
</dbReference>
<geneLocation type="plasmid" evidence="7">
    <name>palcfbp5473</name>
</geneLocation>
<dbReference type="EMBL" id="CP072170">
    <property type="protein sequence ID" value="QYA10517.1"/>
    <property type="molecule type" value="Genomic_DNA"/>
</dbReference>
<name>A0A4D7E5L0_9HYPH</name>
<dbReference type="Pfam" id="PF13545">
    <property type="entry name" value="HTH_Crp_2"/>
    <property type="match status" value="1"/>
</dbReference>
<evidence type="ECO:0000313" key="8">
    <source>
        <dbReference type="Proteomes" id="UP000826513"/>
    </source>
</evidence>
<dbReference type="STRING" id="1367849.GCA_000518585_01317"/>
<dbReference type="Proteomes" id="UP000298545">
    <property type="component" value="Plasmid pAlCFBP5473"/>
</dbReference>
<dbReference type="InterPro" id="IPR018490">
    <property type="entry name" value="cNMP-bd_dom_sf"/>
</dbReference>
<proteinExistence type="predicted"/>
<organism evidence="5 7">
    <name type="scientific">Agrobacterium larrymoorei</name>
    <dbReference type="NCBI Taxonomy" id="160699"/>
    <lineage>
        <taxon>Bacteria</taxon>
        <taxon>Pseudomonadati</taxon>
        <taxon>Pseudomonadota</taxon>
        <taxon>Alphaproteobacteria</taxon>
        <taxon>Hyphomicrobiales</taxon>
        <taxon>Rhizobiaceae</taxon>
        <taxon>Rhizobium/Agrobacterium group</taxon>
        <taxon>Agrobacterium</taxon>
    </lineage>
</organism>
<dbReference type="InterPro" id="IPR014710">
    <property type="entry name" value="RmlC-like_jellyroll"/>
</dbReference>
<dbReference type="InterPro" id="IPR036388">
    <property type="entry name" value="WH-like_DNA-bd_sf"/>
</dbReference>
<geneLocation type="plasmid" evidence="6 8">
    <name>unnamed1</name>
</geneLocation>
<dbReference type="KEGG" id="alf:CFBP5473_21150"/>
<dbReference type="Gene3D" id="1.10.10.10">
    <property type="entry name" value="Winged helix-like DNA-binding domain superfamily/Winged helix DNA-binding domain"/>
    <property type="match status" value="1"/>
</dbReference>
<feature type="domain" description="HTH crp-type" evidence="4">
    <location>
        <begin position="143"/>
        <end position="209"/>
    </location>
</feature>
<dbReference type="GO" id="GO:0006355">
    <property type="term" value="P:regulation of DNA-templated transcription"/>
    <property type="evidence" value="ECO:0007669"/>
    <property type="project" value="InterPro"/>
</dbReference>
<dbReference type="AlphaFoldDB" id="A0A4D7E5L0"/>